<protein>
    <submittedName>
        <fullName evidence="2">Uncharacterized protein</fullName>
    </submittedName>
</protein>
<dbReference type="AlphaFoldDB" id="A0A392S2I9"/>
<evidence type="ECO:0000256" key="1">
    <source>
        <dbReference type="SAM" id="MobiDB-lite"/>
    </source>
</evidence>
<comment type="caution">
    <text evidence="2">The sequence shown here is derived from an EMBL/GenBank/DDBJ whole genome shotgun (WGS) entry which is preliminary data.</text>
</comment>
<feature type="non-terminal residue" evidence="2">
    <location>
        <position position="97"/>
    </location>
</feature>
<evidence type="ECO:0000313" key="2">
    <source>
        <dbReference type="EMBL" id="MCI43133.1"/>
    </source>
</evidence>
<evidence type="ECO:0000313" key="3">
    <source>
        <dbReference type="Proteomes" id="UP000265520"/>
    </source>
</evidence>
<name>A0A392S2I9_9FABA</name>
<dbReference type="Proteomes" id="UP000265520">
    <property type="component" value="Unassembled WGS sequence"/>
</dbReference>
<accession>A0A392S2I9</accession>
<proteinExistence type="predicted"/>
<organism evidence="2 3">
    <name type="scientific">Trifolium medium</name>
    <dbReference type="NCBI Taxonomy" id="97028"/>
    <lineage>
        <taxon>Eukaryota</taxon>
        <taxon>Viridiplantae</taxon>
        <taxon>Streptophyta</taxon>
        <taxon>Embryophyta</taxon>
        <taxon>Tracheophyta</taxon>
        <taxon>Spermatophyta</taxon>
        <taxon>Magnoliopsida</taxon>
        <taxon>eudicotyledons</taxon>
        <taxon>Gunneridae</taxon>
        <taxon>Pentapetalae</taxon>
        <taxon>rosids</taxon>
        <taxon>fabids</taxon>
        <taxon>Fabales</taxon>
        <taxon>Fabaceae</taxon>
        <taxon>Papilionoideae</taxon>
        <taxon>50 kb inversion clade</taxon>
        <taxon>NPAAA clade</taxon>
        <taxon>Hologalegina</taxon>
        <taxon>IRL clade</taxon>
        <taxon>Trifolieae</taxon>
        <taxon>Trifolium</taxon>
    </lineage>
</organism>
<feature type="compositionally biased region" description="Basic and acidic residues" evidence="1">
    <location>
        <begin position="22"/>
        <end position="43"/>
    </location>
</feature>
<sequence length="97" mass="11538">MQEINKRAACYIKGEESNTKKWIRDAKEKEYASRGSKGQDNRQQRHWPQTETQWQGHHKKPYYPRQEYGDIGYPQARQYTPLNDTKVHVLEEIMATG</sequence>
<reference evidence="2 3" key="1">
    <citation type="journal article" date="2018" name="Front. Plant Sci.">
        <title>Red Clover (Trifolium pratense) and Zigzag Clover (T. medium) - A Picture of Genomic Similarities and Differences.</title>
        <authorList>
            <person name="Dluhosova J."/>
            <person name="Istvanek J."/>
            <person name="Nedelnik J."/>
            <person name="Repkova J."/>
        </authorList>
    </citation>
    <scope>NUCLEOTIDE SEQUENCE [LARGE SCALE GENOMIC DNA]</scope>
    <source>
        <strain evidence="3">cv. 10/8</strain>
        <tissue evidence="2">Leaf</tissue>
    </source>
</reference>
<feature type="compositionally biased region" description="Polar residues" evidence="1">
    <location>
        <begin position="46"/>
        <end position="55"/>
    </location>
</feature>
<feature type="region of interest" description="Disordered" evidence="1">
    <location>
        <begin position="22"/>
        <end position="69"/>
    </location>
</feature>
<keyword evidence="3" id="KW-1185">Reference proteome</keyword>
<dbReference type="EMBL" id="LXQA010313316">
    <property type="protein sequence ID" value="MCI43133.1"/>
    <property type="molecule type" value="Genomic_DNA"/>
</dbReference>